<protein>
    <recommendedName>
        <fullName evidence="3">DUF3124 domain-containing protein</fullName>
    </recommendedName>
</protein>
<dbReference type="OrthoDB" id="283474at2"/>
<reference evidence="1 2" key="1">
    <citation type="submission" date="2018-02" db="EMBL/GenBank/DDBJ databases">
        <authorList>
            <person name="Cohen D.B."/>
            <person name="Kent A.D."/>
        </authorList>
    </citation>
    <scope>NUCLEOTIDE SEQUENCE [LARGE SCALE GENOMIC DNA]</scope>
    <source>
        <strain evidence="1 2">CCAP 1448/3</strain>
    </source>
</reference>
<evidence type="ECO:0000313" key="1">
    <source>
        <dbReference type="EMBL" id="PSB03094.1"/>
    </source>
</evidence>
<keyword evidence="2" id="KW-1185">Reference proteome</keyword>
<dbReference type="AlphaFoldDB" id="A0A2T1C4E2"/>
<proteinExistence type="predicted"/>
<dbReference type="InterPro" id="IPR021471">
    <property type="entry name" value="DUF3124"/>
</dbReference>
<reference evidence="1 2" key="2">
    <citation type="submission" date="2018-03" db="EMBL/GenBank/DDBJ databases">
        <title>The ancient ancestry and fast evolution of plastids.</title>
        <authorList>
            <person name="Moore K.R."/>
            <person name="Magnabosco C."/>
            <person name="Momper L."/>
            <person name="Gold D.A."/>
            <person name="Bosak T."/>
            <person name="Fournier G.P."/>
        </authorList>
    </citation>
    <scope>NUCLEOTIDE SEQUENCE [LARGE SCALE GENOMIC DNA]</scope>
    <source>
        <strain evidence="1 2">CCAP 1448/3</strain>
    </source>
</reference>
<comment type="caution">
    <text evidence="1">The sequence shown here is derived from an EMBL/GenBank/DDBJ whole genome shotgun (WGS) entry which is preliminary data.</text>
</comment>
<accession>A0A2T1C4E2</accession>
<sequence>MCLILLTACDTTRGNLSSQNPNSPPPVEPLTRIARDGGGVSITSNQIVISKGQTILVPVYSHIYHGDKQEQFLLSVTLSIRNTSLTDPIIIRSARYYNSAGKLIKQHSQGNLQLAPLATTEFFIPQQDSSGGSGANFIVEWVAEQKSVTEPIVEAVMISTSFQQGVSFTTSGRVIKELKP</sequence>
<evidence type="ECO:0000313" key="2">
    <source>
        <dbReference type="Proteomes" id="UP000238762"/>
    </source>
</evidence>
<dbReference type="Proteomes" id="UP000238762">
    <property type="component" value="Unassembled WGS sequence"/>
</dbReference>
<evidence type="ECO:0008006" key="3">
    <source>
        <dbReference type="Google" id="ProtNLM"/>
    </source>
</evidence>
<name>A0A2T1C4E2_9CYAN</name>
<dbReference type="EMBL" id="PVWJ01000041">
    <property type="protein sequence ID" value="PSB03094.1"/>
    <property type="molecule type" value="Genomic_DNA"/>
</dbReference>
<gene>
    <name evidence="1" type="ORF">C7B64_10175</name>
</gene>
<dbReference type="Pfam" id="PF11322">
    <property type="entry name" value="DUF3124"/>
    <property type="match status" value="1"/>
</dbReference>
<organism evidence="1 2">
    <name type="scientific">Merismopedia glauca CCAP 1448/3</name>
    <dbReference type="NCBI Taxonomy" id="1296344"/>
    <lineage>
        <taxon>Bacteria</taxon>
        <taxon>Bacillati</taxon>
        <taxon>Cyanobacteriota</taxon>
        <taxon>Cyanophyceae</taxon>
        <taxon>Synechococcales</taxon>
        <taxon>Merismopediaceae</taxon>
        <taxon>Merismopedia</taxon>
    </lineage>
</organism>